<dbReference type="PANTHER" id="PTHR12281">
    <property type="entry name" value="RP42 RELATED"/>
    <property type="match status" value="1"/>
</dbReference>
<keyword evidence="4" id="KW-1185">Reference proteome</keyword>
<dbReference type="GO" id="GO:0097602">
    <property type="term" value="F:cullin family protein binding"/>
    <property type="evidence" value="ECO:0007669"/>
    <property type="project" value="TreeGrafter"/>
</dbReference>
<feature type="non-terminal residue" evidence="3">
    <location>
        <position position="1"/>
    </location>
</feature>
<dbReference type="EMBL" id="KZ301979">
    <property type="protein sequence ID" value="PFH52467.1"/>
    <property type="molecule type" value="Genomic_DNA"/>
</dbReference>
<sequence>KYEEYTPKRSLAVFDTFVDSDNAQLIGPDGFERICSEAQIPMDGAMPLILSWQLGAEEMAKLSRDGWVKGTGNLKVSSLPQLNLVVRELNDLLVLGLPPLERSRSTDKKGPYDRSTYWSYAEDTKKAFKDLYMYCFSLAKPQQSRNIDMETASALWSVLLVPQYPLMTEVLAFIMEKGTYKAVNKDLWKMSLEFCQTVDINLQGYDPDAAWPTILDDFVLWKKNKTT</sequence>
<dbReference type="OrthoDB" id="27198at2759"/>
<dbReference type="STRING" id="703135.A0A2A9NVZ5"/>
<dbReference type="Proteomes" id="UP000242287">
    <property type="component" value="Unassembled WGS sequence"/>
</dbReference>
<feature type="domain" description="DCUN1" evidence="2">
    <location>
        <begin position="5"/>
        <end position="223"/>
    </location>
</feature>
<dbReference type="PROSITE" id="PS51229">
    <property type="entry name" value="DCUN1"/>
    <property type="match status" value="1"/>
</dbReference>
<dbReference type="GO" id="GO:0045116">
    <property type="term" value="P:protein neddylation"/>
    <property type="evidence" value="ECO:0007669"/>
    <property type="project" value="TreeGrafter"/>
</dbReference>
<name>A0A2A9NVZ5_9AGAR</name>
<comment type="function">
    <text evidence="1">Neddylation of cullins play an essential role in the regulation of SCF-type complexes activity.</text>
</comment>
<dbReference type="GO" id="GO:0031624">
    <property type="term" value="F:ubiquitin conjugating enzyme binding"/>
    <property type="evidence" value="ECO:0007669"/>
    <property type="project" value="TreeGrafter"/>
</dbReference>
<dbReference type="InterPro" id="IPR005176">
    <property type="entry name" value="PONY_dom"/>
</dbReference>
<proteinExistence type="predicted"/>
<dbReference type="GO" id="GO:0000151">
    <property type="term" value="C:ubiquitin ligase complex"/>
    <property type="evidence" value="ECO:0007669"/>
    <property type="project" value="TreeGrafter"/>
</dbReference>
<dbReference type="Gene3D" id="1.10.238.10">
    <property type="entry name" value="EF-hand"/>
    <property type="match status" value="1"/>
</dbReference>
<organism evidence="3 4">
    <name type="scientific">Amanita thiersii Skay4041</name>
    <dbReference type="NCBI Taxonomy" id="703135"/>
    <lineage>
        <taxon>Eukaryota</taxon>
        <taxon>Fungi</taxon>
        <taxon>Dikarya</taxon>
        <taxon>Basidiomycota</taxon>
        <taxon>Agaricomycotina</taxon>
        <taxon>Agaricomycetes</taxon>
        <taxon>Agaricomycetidae</taxon>
        <taxon>Agaricales</taxon>
        <taxon>Pluteineae</taxon>
        <taxon>Amanitaceae</taxon>
        <taxon>Amanita</taxon>
    </lineage>
</organism>
<evidence type="ECO:0000313" key="4">
    <source>
        <dbReference type="Proteomes" id="UP000242287"/>
    </source>
</evidence>
<evidence type="ECO:0000313" key="3">
    <source>
        <dbReference type="EMBL" id="PFH52467.1"/>
    </source>
</evidence>
<evidence type="ECO:0000259" key="2">
    <source>
        <dbReference type="PROSITE" id="PS51229"/>
    </source>
</evidence>
<gene>
    <name evidence="3" type="ORF">AMATHDRAFT_139985</name>
</gene>
<accession>A0A2A9NVZ5</accession>
<reference evidence="3 4" key="1">
    <citation type="submission" date="2014-02" db="EMBL/GenBank/DDBJ databases">
        <title>Transposable element dynamics among asymbiotic and ectomycorrhizal Amanita fungi.</title>
        <authorList>
            <consortium name="DOE Joint Genome Institute"/>
            <person name="Hess J."/>
            <person name="Skrede I."/>
            <person name="Wolfe B."/>
            <person name="LaButti K."/>
            <person name="Ohm R.A."/>
            <person name="Grigoriev I.V."/>
            <person name="Pringle A."/>
        </authorList>
    </citation>
    <scope>NUCLEOTIDE SEQUENCE [LARGE SCALE GENOMIC DNA]</scope>
    <source>
        <strain evidence="3 4">SKay4041</strain>
    </source>
</reference>
<evidence type="ECO:0000256" key="1">
    <source>
        <dbReference type="RuleBase" id="RU410713"/>
    </source>
</evidence>
<protein>
    <recommendedName>
        <fullName evidence="1">Defective in cullin neddylation protein</fullName>
    </recommendedName>
</protein>
<dbReference type="Gene3D" id="1.10.238.200">
    <property type="entry name" value="Cullin, PONY binding domain"/>
    <property type="match status" value="1"/>
</dbReference>
<dbReference type="InterPro" id="IPR014764">
    <property type="entry name" value="DCN-prot"/>
</dbReference>
<dbReference type="GO" id="GO:0032182">
    <property type="term" value="F:ubiquitin-like protein binding"/>
    <property type="evidence" value="ECO:0007669"/>
    <property type="project" value="TreeGrafter"/>
</dbReference>
<dbReference type="AlphaFoldDB" id="A0A2A9NVZ5"/>
<dbReference type="InterPro" id="IPR042460">
    <property type="entry name" value="DCN1-like_PONY"/>
</dbReference>
<dbReference type="Pfam" id="PF03556">
    <property type="entry name" value="Cullin_binding"/>
    <property type="match status" value="1"/>
</dbReference>